<gene>
    <name evidence="1" type="ORF">BN1723_020098</name>
</gene>
<evidence type="ECO:0000313" key="2">
    <source>
        <dbReference type="Proteomes" id="UP000045706"/>
    </source>
</evidence>
<dbReference type="Proteomes" id="UP000045706">
    <property type="component" value="Unassembled WGS sequence"/>
</dbReference>
<dbReference type="EMBL" id="CVQI01035921">
    <property type="protein sequence ID" value="CRK46656.1"/>
    <property type="molecule type" value="Genomic_DNA"/>
</dbReference>
<reference evidence="2" key="1">
    <citation type="submission" date="2015-05" db="EMBL/GenBank/DDBJ databases">
        <authorList>
            <person name="Fogelqvist Johan"/>
        </authorList>
    </citation>
    <scope>NUCLEOTIDE SEQUENCE [LARGE SCALE GENOMIC DNA]</scope>
</reference>
<dbReference type="AlphaFoldDB" id="A0A0G4NJU2"/>
<accession>A0A0G4NJU2</accession>
<name>A0A0G4NJU2_VERLO</name>
<evidence type="ECO:0000313" key="1">
    <source>
        <dbReference type="EMBL" id="CRK46656.1"/>
    </source>
</evidence>
<protein>
    <submittedName>
        <fullName evidence="1">Uncharacterized protein</fullName>
    </submittedName>
</protein>
<feature type="non-terminal residue" evidence="1">
    <location>
        <position position="1"/>
    </location>
</feature>
<proteinExistence type="predicted"/>
<organism evidence="1 2">
    <name type="scientific">Verticillium longisporum</name>
    <name type="common">Verticillium dahliae var. longisporum</name>
    <dbReference type="NCBI Taxonomy" id="100787"/>
    <lineage>
        <taxon>Eukaryota</taxon>
        <taxon>Fungi</taxon>
        <taxon>Dikarya</taxon>
        <taxon>Ascomycota</taxon>
        <taxon>Pezizomycotina</taxon>
        <taxon>Sordariomycetes</taxon>
        <taxon>Hypocreomycetidae</taxon>
        <taxon>Glomerellales</taxon>
        <taxon>Plectosphaerellaceae</taxon>
        <taxon>Verticillium</taxon>
    </lineage>
</organism>
<sequence>LQRDWREEGGLPLFAGNLDRSLQGRVQP</sequence>